<dbReference type="Proteomes" id="UP000021369">
    <property type="component" value="Unassembled WGS sequence"/>
</dbReference>
<dbReference type="InterPro" id="IPR045525">
    <property type="entry name" value="DUF6472"/>
</dbReference>
<protein>
    <recommendedName>
        <fullName evidence="1">DUF6472 domain-containing protein</fullName>
    </recommendedName>
</protein>
<dbReference type="PATRIC" id="fig|1341156.4.peg.3041"/>
<feature type="domain" description="DUF6472" evidence="1">
    <location>
        <begin position="10"/>
        <end position="64"/>
    </location>
</feature>
<sequence length="65" mass="7845">MNKKKKPGFTSCDSCVNNVYDEELECYSCEINLDEDEMYRLFNEPHYACPYYRLDDEYAIVRKQN</sequence>
<organism evidence="2 3">
    <name type="scientific">Ruminococcus albus SY3</name>
    <dbReference type="NCBI Taxonomy" id="1341156"/>
    <lineage>
        <taxon>Bacteria</taxon>
        <taxon>Bacillati</taxon>
        <taxon>Bacillota</taxon>
        <taxon>Clostridia</taxon>
        <taxon>Eubacteriales</taxon>
        <taxon>Oscillospiraceae</taxon>
        <taxon>Ruminococcus</taxon>
    </lineage>
</organism>
<evidence type="ECO:0000259" key="1">
    <source>
        <dbReference type="Pfam" id="PF20076"/>
    </source>
</evidence>
<dbReference type="AlphaFoldDB" id="A0A011WM12"/>
<dbReference type="OrthoDB" id="1823132at2"/>
<comment type="caution">
    <text evidence="2">The sequence shown here is derived from an EMBL/GenBank/DDBJ whole genome shotgun (WGS) entry which is preliminary data.</text>
</comment>
<gene>
    <name evidence="2" type="ORF">RASY3_17200</name>
</gene>
<dbReference type="Pfam" id="PF20076">
    <property type="entry name" value="DUF6472"/>
    <property type="match status" value="1"/>
</dbReference>
<dbReference type="EMBL" id="JEOB01000004">
    <property type="protein sequence ID" value="EXM38035.1"/>
    <property type="molecule type" value="Genomic_DNA"/>
</dbReference>
<proteinExistence type="predicted"/>
<keyword evidence="3" id="KW-1185">Reference proteome</keyword>
<dbReference type="RefSeq" id="WP_024856461.1">
    <property type="nucleotide sequence ID" value="NZ_JEOB01000004.1"/>
</dbReference>
<evidence type="ECO:0000313" key="3">
    <source>
        <dbReference type="Proteomes" id="UP000021369"/>
    </source>
</evidence>
<evidence type="ECO:0000313" key="2">
    <source>
        <dbReference type="EMBL" id="EXM38035.1"/>
    </source>
</evidence>
<reference evidence="2 3" key="1">
    <citation type="submission" date="2013-06" db="EMBL/GenBank/DDBJ databases">
        <title>Rumen cellulosomics: divergent fiber-degrading strategies revealed by comparative genome-wide analysis of six Ruminococcal strains.</title>
        <authorList>
            <person name="Dassa B."/>
            <person name="Borovok I."/>
            <person name="Lamed R."/>
            <person name="Flint H."/>
            <person name="Yeoman C.J."/>
            <person name="White B."/>
            <person name="Bayer E.A."/>
        </authorList>
    </citation>
    <scope>NUCLEOTIDE SEQUENCE [LARGE SCALE GENOMIC DNA]</scope>
    <source>
        <strain evidence="2 3">SY3</strain>
    </source>
</reference>
<accession>A0A011WM12</accession>
<name>A0A011WM12_RUMAL</name>